<dbReference type="AlphaFoldDB" id="A0A7C5DCU3"/>
<reference evidence="2" key="1">
    <citation type="journal article" date="2020" name="mSystems">
        <title>Genome- and Community-Level Interaction Insights into Carbon Utilization and Element Cycling Functions of Hydrothermarchaeota in Hydrothermal Sediment.</title>
        <authorList>
            <person name="Zhou Z."/>
            <person name="Liu Y."/>
            <person name="Xu W."/>
            <person name="Pan J."/>
            <person name="Luo Z.H."/>
            <person name="Li M."/>
        </authorList>
    </citation>
    <scope>NUCLEOTIDE SEQUENCE [LARGE SCALE GENOMIC DNA]</scope>
    <source>
        <strain evidence="2">HyVt-74</strain>
    </source>
</reference>
<dbReference type="EMBL" id="DRTB01000029">
    <property type="protein sequence ID" value="HHE04499.1"/>
    <property type="molecule type" value="Genomic_DNA"/>
</dbReference>
<proteinExistence type="inferred from homology"/>
<comment type="caution">
    <text evidence="2">The sequence shown here is derived from an EMBL/GenBank/DDBJ whole genome shotgun (WGS) entry which is preliminary data.</text>
</comment>
<accession>A0A7C5DCU3</accession>
<dbReference type="SUPFAM" id="SSF143120">
    <property type="entry name" value="YefM-like"/>
    <property type="match status" value="1"/>
</dbReference>
<comment type="similarity">
    <text evidence="1">Belongs to the phD/YefM antitoxin family.</text>
</comment>
<dbReference type="Proteomes" id="UP000886110">
    <property type="component" value="Unassembled WGS sequence"/>
</dbReference>
<sequence>METVNIHYAKTHFSKLLLRVHSGEKIIIAKS</sequence>
<evidence type="ECO:0000256" key="1">
    <source>
        <dbReference type="ARBA" id="ARBA00009981"/>
    </source>
</evidence>
<protein>
    <submittedName>
        <fullName evidence="2">Type II toxin-antitoxin system prevent-host-death family antitoxin</fullName>
    </submittedName>
</protein>
<dbReference type="Gene3D" id="3.40.1620.10">
    <property type="entry name" value="YefM-like domain"/>
    <property type="match status" value="1"/>
</dbReference>
<dbReference type="InterPro" id="IPR036165">
    <property type="entry name" value="YefM-like_sf"/>
</dbReference>
<feature type="non-terminal residue" evidence="2">
    <location>
        <position position="31"/>
    </location>
</feature>
<name>A0A7C5DCU3_UNCW3</name>
<evidence type="ECO:0000313" key="2">
    <source>
        <dbReference type="EMBL" id="HHE04499.1"/>
    </source>
</evidence>
<organism evidence="2">
    <name type="scientific">candidate division WOR-3 bacterium</name>
    <dbReference type="NCBI Taxonomy" id="2052148"/>
    <lineage>
        <taxon>Bacteria</taxon>
        <taxon>Bacteria division WOR-3</taxon>
    </lineage>
</organism>
<gene>
    <name evidence="2" type="ORF">ENL19_00390</name>
</gene>